<dbReference type="HOGENOM" id="CLU_005652_1_0_1"/>
<evidence type="ECO:0000313" key="10">
    <source>
        <dbReference type="EMBL" id="EGG09949.1"/>
    </source>
</evidence>
<dbReference type="SMART" id="SM00025">
    <property type="entry name" value="Pumilio"/>
    <property type="match status" value="6"/>
</dbReference>
<feature type="compositionally biased region" description="Polar residues" evidence="7">
    <location>
        <begin position="18"/>
        <end position="60"/>
    </location>
</feature>
<proteinExistence type="predicted"/>
<feature type="compositionally biased region" description="Polar residues" evidence="7">
    <location>
        <begin position="186"/>
        <end position="199"/>
    </location>
</feature>
<keyword evidence="11" id="KW-1185">Reference proteome</keyword>
<dbReference type="FunFam" id="3.30.70.330:FF:000486">
    <property type="entry name" value="Pumilio domain-containing protein c"/>
    <property type="match status" value="1"/>
</dbReference>
<dbReference type="GeneID" id="18925655"/>
<dbReference type="VEuPathDB" id="FungiDB:MELLADRAFT_115651"/>
<dbReference type="GO" id="GO:0005737">
    <property type="term" value="C:cytoplasm"/>
    <property type="evidence" value="ECO:0007669"/>
    <property type="project" value="UniProtKB-SubCell"/>
</dbReference>
<dbReference type="PROSITE" id="PS50303">
    <property type="entry name" value="PUM_HD"/>
    <property type="match status" value="1"/>
</dbReference>
<dbReference type="PROSITE" id="PS50302">
    <property type="entry name" value="PUM"/>
    <property type="match status" value="1"/>
</dbReference>
<comment type="subcellular location">
    <subcellularLocation>
        <location evidence="1">Cytoplasm</location>
    </subcellularLocation>
</comment>
<dbReference type="InterPro" id="IPR000504">
    <property type="entry name" value="RRM_dom"/>
</dbReference>
<feature type="domain" description="RRM" evidence="8">
    <location>
        <begin position="610"/>
        <end position="689"/>
    </location>
</feature>
<dbReference type="InterPro" id="IPR016024">
    <property type="entry name" value="ARM-type_fold"/>
</dbReference>
<evidence type="ECO:0000313" key="11">
    <source>
        <dbReference type="Proteomes" id="UP000001072"/>
    </source>
</evidence>
<dbReference type="PANTHER" id="PTHR47093:SF1">
    <property type="entry name" value="PROTEIN JSN1-RELATED"/>
    <property type="match status" value="1"/>
</dbReference>
<dbReference type="eggNOG" id="KOG4574">
    <property type="taxonomic scope" value="Eukaryota"/>
</dbReference>
<feature type="compositionally biased region" description="Low complexity" evidence="7">
    <location>
        <begin position="167"/>
        <end position="176"/>
    </location>
</feature>
<feature type="region of interest" description="Disordered" evidence="7">
    <location>
        <begin position="144"/>
        <end position="204"/>
    </location>
</feature>
<organism evidence="11">
    <name type="scientific">Melampsora larici-populina (strain 98AG31 / pathotype 3-4-7)</name>
    <name type="common">Poplar leaf rust fungus</name>
    <dbReference type="NCBI Taxonomy" id="747676"/>
    <lineage>
        <taxon>Eukaryota</taxon>
        <taxon>Fungi</taxon>
        <taxon>Dikarya</taxon>
        <taxon>Basidiomycota</taxon>
        <taxon>Pucciniomycotina</taxon>
        <taxon>Pucciniomycetes</taxon>
        <taxon>Pucciniales</taxon>
        <taxon>Melampsoraceae</taxon>
        <taxon>Melampsora</taxon>
    </lineage>
</organism>
<protein>
    <recommendedName>
        <fullName evidence="12">PUM-HD domain-containing protein</fullName>
    </recommendedName>
</protein>
<dbReference type="InterPro" id="IPR001313">
    <property type="entry name" value="Pumilio_RNA-bd_rpt"/>
</dbReference>
<evidence type="ECO:0000256" key="2">
    <source>
        <dbReference type="ARBA" id="ARBA00022490"/>
    </source>
</evidence>
<feature type="region of interest" description="Disordered" evidence="7">
    <location>
        <begin position="979"/>
        <end position="1005"/>
    </location>
</feature>
<dbReference type="Gene3D" id="3.30.70.330">
    <property type="match status" value="2"/>
</dbReference>
<dbReference type="RefSeq" id="XP_007407003.1">
    <property type="nucleotide sequence ID" value="XM_007406941.1"/>
</dbReference>
<dbReference type="SUPFAM" id="SSF48371">
    <property type="entry name" value="ARM repeat"/>
    <property type="match status" value="1"/>
</dbReference>
<feature type="region of interest" description="Disordered" evidence="7">
    <location>
        <begin position="1"/>
        <end position="76"/>
    </location>
</feature>
<dbReference type="PROSITE" id="PS50102">
    <property type="entry name" value="RRM"/>
    <property type="match status" value="1"/>
</dbReference>
<dbReference type="InterPro" id="IPR052645">
    <property type="entry name" value="Pumilio_domain_protein"/>
</dbReference>
<feature type="compositionally biased region" description="Low complexity" evidence="7">
    <location>
        <begin position="61"/>
        <end position="76"/>
    </location>
</feature>
<dbReference type="STRING" id="747676.F4RCK6"/>
<keyword evidence="2" id="KW-0963">Cytoplasm</keyword>
<dbReference type="FunFam" id="1.25.10.10:FF:000475">
    <property type="entry name" value="Unplaced genomic scaffold supercont1.2, whole genome shotgun sequence"/>
    <property type="match status" value="1"/>
</dbReference>
<gene>
    <name evidence="10" type="ORF">MELLADRAFT_115651</name>
</gene>
<name>F4RCK6_MELLP</name>
<keyword evidence="5" id="KW-0694">RNA-binding</keyword>
<dbReference type="InterPro" id="IPR012677">
    <property type="entry name" value="Nucleotide-bd_a/b_plait_sf"/>
</dbReference>
<dbReference type="InParanoid" id="F4RCK6"/>
<dbReference type="Pfam" id="PF00806">
    <property type="entry name" value="PUF"/>
    <property type="match status" value="3"/>
</dbReference>
<dbReference type="KEGG" id="mlr:MELLADRAFT_115651"/>
<sequence>MTDLPDENPTTPTNTTTDAHANSATDSTQPATSSPHHLTSLLTNSPPKPVSSTPHPTIQPSESLDVSSTSSITPSTTSSILNYVASPESASTSTTYPSLEAQLFSKPTTNLGALNSLSSSVTANSINRTNNDMTRAEAIGLYRTGNLSNLPTRPQSPTNSRDHQSNASRASSVSSTTRRRPRAGTMPSSLHNSTQSPLSLLNAPPSARPEILRQLNMLSGGSGAATGLLPGLGGSHGFPSSAQGPLLSSNLHSSASDINLRLTLDKTRARAGTVALPPSSASSYFGRGVFSANFVPRTSRMNEEVRSMKSDDSVFGDNELQTEAGHVRTLDYLGLDADSPISPPSFASQLPNPPQSAYAGSTFYQVVNGVPHQTPSTSHFTQNQHGHSLSTLASLAGRMRASTVSGMSSAIRPPPSIRRTSPFESHEDGYDDNGADSAGMRDDDFSVPLGSANSMISQYAINTGRVGRMIHTADPLLHHEMHESSNPSPVYSTMLSAGTPGVGMLSNRPRASTLAGASLLGAGSLPGSGQVGLGSLNGISASVARNRAGTMAGLSKHPVFLNSLSGDGNDLGLNHGYGSMDNNNWISGSRPMTPEGGVSGGLAPMQQSSRSLWIGNLDPTTSAQELMSVFAVYGAIESLRLLPDKECGFVNFVSIHDAVHAKDDVVNRLGAQINLKNGPTLVRIGFGKPESAPQTPATIGTMPSNMMTSSGSAGGLSQSMMLLSLNNSQGPHGVVTSSQVSNINPSQSGYTNIGGIILGPNGDPVLQSSPTRALWIGSIPPQTTPNHLMEIFSPYGAIESARVLTHKNCGLRARKALSGREILGVEVGAVKIGYAKVPVKAPGTFSPSSQMESMSNDPINQQLAYETLARMRGASVVPLDQQILSGSIQDYRSNLAMSFIPNGIHAFNGFPLNGAIPPQSAGLSVGSVGMGNTPGRSSNSHYESCNGSDGEANANANTCSVPMPAVTEMQLLMRQLSQPLKKEGSTDVQEDEQGSNEEDEKAVSEFRPPVTYYTTVPPPINQLDPHRRLVSATADPPRLREIRKRLDNSNLGQDDLDSVASELMEEIVYLSSDYIGNTIVQKLFEKCSLSVKMQMLERCAPHLAIIGCHKNGTWAAQKMIDCATTHEEMSIISQNLRPFAPPLLLDNLGNYVMQCCLRFGSNYNEFVFDSMIDRCWEVAQGRFGARSMRTCLESKHTTQLQIKRVAIAVILNSIPLSTNPNGTLLLTWLLDTSNLPGRYRLLAPRLAPHLSHLCTHKLASVTVLRVINQSIDPDASQIILDGLFHSSKSVLEDVLGDQVHGVNVLMKILGSQFVPNDQKVMMSEKIKEVMIALRVQHIPAYKRLAEELGIPINNPSSTNNSNNNNNHTPPSSISGMNSSSNPSSLTPTSNHWNHQFQNNQLSNHHPIWSSGGGGAAGGGAGGEFGIRNPMGGFVTGGVGVGNVGFEMSFGSSSDENSHLNHQIRF</sequence>
<dbReference type="InterPro" id="IPR035979">
    <property type="entry name" value="RBD_domain_sf"/>
</dbReference>
<evidence type="ECO:0000256" key="4">
    <source>
        <dbReference type="ARBA" id="ARBA00022737"/>
    </source>
</evidence>
<accession>F4RCK6</accession>
<feature type="repeat" description="Pumilio" evidence="6">
    <location>
        <begin position="1062"/>
        <end position="1097"/>
    </location>
</feature>
<evidence type="ECO:0000256" key="7">
    <source>
        <dbReference type="SAM" id="MobiDB-lite"/>
    </source>
</evidence>
<feature type="region of interest" description="Disordered" evidence="7">
    <location>
        <begin position="930"/>
        <end position="949"/>
    </location>
</feature>
<dbReference type="InterPro" id="IPR033133">
    <property type="entry name" value="PUM-HD"/>
</dbReference>
<feature type="compositionally biased region" description="Low complexity" evidence="7">
    <location>
        <begin position="8"/>
        <end position="17"/>
    </location>
</feature>
<feature type="compositionally biased region" description="Low complexity" evidence="7">
    <location>
        <begin position="1354"/>
        <end position="1390"/>
    </location>
</feature>
<feature type="compositionally biased region" description="Polar residues" evidence="7">
    <location>
        <begin position="934"/>
        <end position="947"/>
    </location>
</feature>
<feature type="compositionally biased region" description="Acidic residues" evidence="7">
    <location>
        <begin position="988"/>
        <end position="1000"/>
    </location>
</feature>
<keyword evidence="3" id="KW-0597">Phosphoprotein</keyword>
<dbReference type="GO" id="GO:0000288">
    <property type="term" value="P:nuclear-transcribed mRNA catabolic process, deadenylation-dependent decay"/>
    <property type="evidence" value="ECO:0007669"/>
    <property type="project" value="TreeGrafter"/>
</dbReference>
<feature type="domain" description="PUM-HD" evidence="9">
    <location>
        <begin position="998"/>
        <end position="1352"/>
    </location>
</feature>
<dbReference type="InterPro" id="IPR011989">
    <property type="entry name" value="ARM-like"/>
</dbReference>
<dbReference type="Pfam" id="PF00076">
    <property type="entry name" value="RRM_1"/>
    <property type="match status" value="1"/>
</dbReference>
<dbReference type="GO" id="GO:0003723">
    <property type="term" value="F:RNA binding"/>
    <property type="evidence" value="ECO:0007669"/>
    <property type="project" value="UniProtKB-UniRule"/>
</dbReference>
<dbReference type="PANTHER" id="PTHR47093">
    <property type="entry name" value="PROTEIN JSN1-RELATED"/>
    <property type="match status" value="1"/>
</dbReference>
<feature type="region of interest" description="Disordered" evidence="7">
    <location>
        <begin position="1354"/>
        <end position="1396"/>
    </location>
</feature>
<dbReference type="CDD" id="cd00590">
    <property type="entry name" value="RRM_SF"/>
    <property type="match status" value="1"/>
</dbReference>
<dbReference type="OrthoDB" id="2017782at2759"/>
<feature type="compositionally biased region" description="Polar residues" evidence="7">
    <location>
        <begin position="145"/>
        <end position="159"/>
    </location>
</feature>
<evidence type="ECO:0008006" key="12">
    <source>
        <dbReference type="Google" id="ProtNLM"/>
    </source>
</evidence>
<evidence type="ECO:0000256" key="3">
    <source>
        <dbReference type="ARBA" id="ARBA00022553"/>
    </source>
</evidence>
<feature type="region of interest" description="Disordered" evidence="7">
    <location>
        <begin position="404"/>
        <end position="438"/>
    </location>
</feature>
<dbReference type="SUPFAM" id="SSF54928">
    <property type="entry name" value="RNA-binding domain, RBD"/>
    <property type="match status" value="2"/>
</dbReference>
<evidence type="ECO:0000256" key="1">
    <source>
        <dbReference type="ARBA" id="ARBA00004496"/>
    </source>
</evidence>
<dbReference type="EMBL" id="GL883096">
    <property type="protein sequence ID" value="EGG09949.1"/>
    <property type="molecule type" value="Genomic_DNA"/>
</dbReference>
<dbReference type="Proteomes" id="UP000001072">
    <property type="component" value="Unassembled WGS sequence"/>
</dbReference>
<evidence type="ECO:0000256" key="6">
    <source>
        <dbReference type="PROSITE-ProRule" id="PRU00317"/>
    </source>
</evidence>
<keyword evidence="4" id="KW-0677">Repeat</keyword>
<evidence type="ECO:0000256" key="5">
    <source>
        <dbReference type="PROSITE-ProRule" id="PRU00176"/>
    </source>
</evidence>
<dbReference type="SMART" id="SM00360">
    <property type="entry name" value="RRM"/>
    <property type="match status" value="2"/>
</dbReference>
<reference evidence="11" key="1">
    <citation type="journal article" date="2011" name="Proc. Natl. Acad. Sci. U.S.A.">
        <title>Obligate biotrophy features unraveled by the genomic analysis of rust fungi.</title>
        <authorList>
            <person name="Duplessis S."/>
            <person name="Cuomo C.A."/>
            <person name="Lin Y.-C."/>
            <person name="Aerts A."/>
            <person name="Tisserant E."/>
            <person name="Veneault-Fourrey C."/>
            <person name="Joly D.L."/>
            <person name="Hacquard S."/>
            <person name="Amselem J."/>
            <person name="Cantarel B.L."/>
            <person name="Chiu R."/>
            <person name="Coutinho P.M."/>
            <person name="Feau N."/>
            <person name="Field M."/>
            <person name="Frey P."/>
            <person name="Gelhaye E."/>
            <person name="Goldberg J."/>
            <person name="Grabherr M.G."/>
            <person name="Kodira C.D."/>
            <person name="Kohler A."/>
            <person name="Kuees U."/>
            <person name="Lindquist E.A."/>
            <person name="Lucas S.M."/>
            <person name="Mago R."/>
            <person name="Mauceli E."/>
            <person name="Morin E."/>
            <person name="Murat C."/>
            <person name="Pangilinan J.L."/>
            <person name="Park R."/>
            <person name="Pearson M."/>
            <person name="Quesneville H."/>
            <person name="Rouhier N."/>
            <person name="Sakthikumar S."/>
            <person name="Salamov A.A."/>
            <person name="Schmutz J."/>
            <person name="Selles B."/>
            <person name="Shapiro H."/>
            <person name="Tanguay P."/>
            <person name="Tuskan G.A."/>
            <person name="Henrissat B."/>
            <person name="Van de Peer Y."/>
            <person name="Rouze P."/>
            <person name="Ellis J.G."/>
            <person name="Dodds P.N."/>
            <person name="Schein J.E."/>
            <person name="Zhong S."/>
            <person name="Hamelin R.C."/>
            <person name="Grigoriev I.V."/>
            <person name="Szabo L.J."/>
            <person name="Martin F."/>
        </authorList>
    </citation>
    <scope>NUCLEOTIDE SEQUENCE [LARGE SCALE GENOMIC DNA]</scope>
    <source>
        <strain evidence="11">98AG31 / pathotype 3-4-7</strain>
    </source>
</reference>
<evidence type="ECO:0000259" key="8">
    <source>
        <dbReference type="PROSITE" id="PS50102"/>
    </source>
</evidence>
<evidence type="ECO:0000259" key="9">
    <source>
        <dbReference type="PROSITE" id="PS50303"/>
    </source>
</evidence>
<dbReference type="Gene3D" id="1.25.10.10">
    <property type="entry name" value="Leucine-rich Repeat Variant"/>
    <property type="match status" value="1"/>
</dbReference>